<dbReference type="GO" id="GO:0005737">
    <property type="term" value="C:cytoplasm"/>
    <property type="evidence" value="ECO:0007669"/>
    <property type="project" value="TreeGrafter"/>
</dbReference>
<dbReference type="InterPro" id="IPR050275">
    <property type="entry name" value="PGM_Phosphatase"/>
</dbReference>
<dbReference type="InterPro" id="IPR029033">
    <property type="entry name" value="His_PPase_superfam"/>
</dbReference>
<reference evidence="2 3" key="1">
    <citation type="submission" date="2016-04" db="EMBL/GenBank/DDBJ databases">
        <title>Complete genome seqeunce of Leptospira alstonii serovar Room22.</title>
        <authorList>
            <person name="Nally J.E."/>
            <person name="Bayles D.O."/>
            <person name="Hurley D."/>
            <person name="Fanning S."/>
            <person name="McMahon B.J."/>
            <person name="Arent Z."/>
        </authorList>
    </citation>
    <scope>NUCLEOTIDE SEQUENCE [LARGE SCALE GENOMIC DNA]</scope>
    <source>
        <strain evidence="2 3">GWTS #1</strain>
    </source>
</reference>
<gene>
    <name evidence="2" type="ORF">A0128_18665</name>
</gene>
<sequence>MELFLIRHSTPDVPKGTCYGRTDLPLVSNFQIEFDRIFSKLEPQFDKLYSSPSRRCKELAEFLSKNSNQTVEFSNLLMELNFGFWEGKLWSEISQKESEYWMNDFVNQRTPNGESYLDLSKRVSDFLKEILISSNADLKIGIVTHAGVIRAFLSNLVSIPLKDGIQFDLDYGSISKISVDKNGTEFFSKVSYWNR</sequence>
<dbReference type="PANTHER" id="PTHR48100">
    <property type="entry name" value="BROAD-SPECIFICITY PHOSPHATASE YOR283W-RELATED"/>
    <property type="match status" value="1"/>
</dbReference>
<dbReference type="GO" id="GO:0043755">
    <property type="term" value="F:alpha-ribazole phosphatase activity"/>
    <property type="evidence" value="ECO:0007669"/>
    <property type="project" value="UniProtKB-UniRule"/>
</dbReference>
<dbReference type="OrthoDB" id="7925971at2"/>
<dbReference type="SUPFAM" id="SSF53254">
    <property type="entry name" value="Phosphoglycerate mutase-like"/>
    <property type="match status" value="1"/>
</dbReference>
<accession>A0A1D7V1J1</accession>
<evidence type="ECO:0000313" key="2">
    <source>
        <dbReference type="EMBL" id="AOP35684.1"/>
    </source>
</evidence>
<evidence type="ECO:0000256" key="1">
    <source>
        <dbReference type="NCBIfam" id="TIGR03162"/>
    </source>
</evidence>
<proteinExistence type="predicted"/>
<dbReference type="GO" id="GO:0009236">
    <property type="term" value="P:cobalamin biosynthetic process"/>
    <property type="evidence" value="ECO:0007669"/>
    <property type="project" value="UniProtKB-UniRule"/>
</dbReference>
<dbReference type="CDD" id="cd07067">
    <property type="entry name" value="HP_PGM_like"/>
    <property type="match status" value="1"/>
</dbReference>
<evidence type="ECO:0000313" key="3">
    <source>
        <dbReference type="Proteomes" id="UP000094197"/>
    </source>
</evidence>
<protein>
    <recommendedName>
        <fullName evidence="1">Alpha-ribazole phosphatase</fullName>
        <ecNumber evidence="1">3.1.3.73</ecNumber>
    </recommendedName>
</protein>
<dbReference type="AlphaFoldDB" id="A0A1D7V1J1"/>
<name>A0A1D7V1J1_9LEPT</name>
<dbReference type="RefSeq" id="WP_069608885.1">
    <property type="nucleotide sequence ID" value="NZ_CP015217.1"/>
</dbReference>
<dbReference type="Pfam" id="PF00300">
    <property type="entry name" value="His_Phos_1"/>
    <property type="match status" value="1"/>
</dbReference>
<dbReference type="KEGG" id="laj:A0128_18665"/>
<dbReference type="PANTHER" id="PTHR48100:SF59">
    <property type="entry name" value="ADENOSYLCOBALAMIN_ALPHA-RIBAZOLE PHOSPHATASE"/>
    <property type="match status" value="1"/>
</dbReference>
<dbReference type="Proteomes" id="UP000094197">
    <property type="component" value="Chromosome 1"/>
</dbReference>
<dbReference type="InterPro" id="IPR017578">
    <property type="entry name" value="Ribazole_CobC"/>
</dbReference>
<dbReference type="InterPro" id="IPR013078">
    <property type="entry name" value="His_Pase_superF_clade-1"/>
</dbReference>
<dbReference type="EMBL" id="CP015217">
    <property type="protein sequence ID" value="AOP35684.1"/>
    <property type="molecule type" value="Genomic_DNA"/>
</dbReference>
<dbReference type="Gene3D" id="3.40.50.1240">
    <property type="entry name" value="Phosphoglycerate mutase-like"/>
    <property type="match status" value="1"/>
</dbReference>
<organism evidence="2 3">
    <name type="scientific">Leptospira tipperaryensis</name>
    <dbReference type="NCBI Taxonomy" id="2564040"/>
    <lineage>
        <taxon>Bacteria</taxon>
        <taxon>Pseudomonadati</taxon>
        <taxon>Spirochaetota</taxon>
        <taxon>Spirochaetia</taxon>
        <taxon>Leptospirales</taxon>
        <taxon>Leptospiraceae</taxon>
        <taxon>Leptospira</taxon>
    </lineage>
</organism>
<keyword evidence="3" id="KW-1185">Reference proteome</keyword>
<dbReference type="SMART" id="SM00855">
    <property type="entry name" value="PGAM"/>
    <property type="match status" value="1"/>
</dbReference>
<dbReference type="EC" id="3.1.3.73" evidence="1"/>
<dbReference type="NCBIfam" id="TIGR03162">
    <property type="entry name" value="ribazole_cobC"/>
    <property type="match status" value="1"/>
</dbReference>